<comment type="caution">
    <text evidence="1">The sequence shown here is derived from an EMBL/GenBank/DDBJ whole genome shotgun (WGS) entry which is preliminary data.</text>
</comment>
<reference evidence="1 2" key="1">
    <citation type="journal article" date="2019" name="Genome Biol. Evol.">
        <title>Insights into the evolution of the New World diploid cottons (Gossypium, subgenus Houzingenia) based on genome sequencing.</title>
        <authorList>
            <person name="Grover C.E."/>
            <person name="Arick M.A. 2nd"/>
            <person name="Thrash A."/>
            <person name="Conover J.L."/>
            <person name="Sanders W.S."/>
            <person name="Peterson D.G."/>
            <person name="Frelichowski J.E."/>
            <person name="Scheffler J.A."/>
            <person name="Scheffler B.E."/>
            <person name="Wendel J.F."/>
        </authorList>
    </citation>
    <scope>NUCLEOTIDE SEQUENCE [LARGE SCALE GENOMIC DNA]</scope>
    <source>
        <strain evidence="1">57</strain>
        <tissue evidence="1">Leaf</tissue>
    </source>
</reference>
<evidence type="ECO:0000313" key="1">
    <source>
        <dbReference type="EMBL" id="MBA0645646.1"/>
    </source>
</evidence>
<dbReference type="AlphaFoldDB" id="A0A7J8U575"/>
<name>A0A7J8U575_9ROSI</name>
<dbReference type="OrthoDB" id="1461302at2759"/>
<gene>
    <name evidence="1" type="ORF">Goklo_013713</name>
</gene>
<sequence length="33" mass="3733">MEESWMCLNTDGSVRQDEGFTATVGLVRDQNSR</sequence>
<evidence type="ECO:0000313" key="2">
    <source>
        <dbReference type="Proteomes" id="UP000593573"/>
    </source>
</evidence>
<accession>A0A7J8U575</accession>
<organism evidence="1 2">
    <name type="scientific">Gossypium klotzschianum</name>
    <dbReference type="NCBI Taxonomy" id="34286"/>
    <lineage>
        <taxon>Eukaryota</taxon>
        <taxon>Viridiplantae</taxon>
        <taxon>Streptophyta</taxon>
        <taxon>Embryophyta</taxon>
        <taxon>Tracheophyta</taxon>
        <taxon>Spermatophyta</taxon>
        <taxon>Magnoliopsida</taxon>
        <taxon>eudicotyledons</taxon>
        <taxon>Gunneridae</taxon>
        <taxon>Pentapetalae</taxon>
        <taxon>rosids</taxon>
        <taxon>malvids</taxon>
        <taxon>Malvales</taxon>
        <taxon>Malvaceae</taxon>
        <taxon>Malvoideae</taxon>
        <taxon>Gossypium</taxon>
    </lineage>
</organism>
<protein>
    <recommendedName>
        <fullName evidence="3">RNase H type-1 domain-containing protein</fullName>
    </recommendedName>
</protein>
<dbReference type="Proteomes" id="UP000593573">
    <property type="component" value="Unassembled WGS sequence"/>
</dbReference>
<proteinExistence type="predicted"/>
<keyword evidence="2" id="KW-1185">Reference proteome</keyword>
<evidence type="ECO:0008006" key="3">
    <source>
        <dbReference type="Google" id="ProtNLM"/>
    </source>
</evidence>
<dbReference type="EMBL" id="JABFAB010000004">
    <property type="protein sequence ID" value="MBA0645646.1"/>
    <property type="molecule type" value="Genomic_DNA"/>
</dbReference>